<name>A0A6J5P4I6_9CAUD</name>
<proteinExistence type="predicted"/>
<evidence type="ECO:0000313" key="1">
    <source>
        <dbReference type="EMBL" id="CAB4166363.1"/>
    </source>
</evidence>
<reference evidence="1" key="1">
    <citation type="submission" date="2020-04" db="EMBL/GenBank/DDBJ databases">
        <authorList>
            <person name="Chiriac C."/>
            <person name="Salcher M."/>
            <person name="Ghai R."/>
            <person name="Kavagutti S V."/>
        </authorList>
    </citation>
    <scope>NUCLEOTIDE SEQUENCE</scope>
</reference>
<sequence length="136" mass="14782">MAPETFTELIDVLCSHADDASHAREAVDILLARKSLPTGPQDVADVLNEAKHGQAQQNAPRANAAGCGREIPGMTYWDYDPSARGLEKVHHPARCDGGWVRVTKWVRVQGMVDESGNNLKQPYHFTGKCKCAGGTL</sequence>
<organism evidence="1">
    <name type="scientific">uncultured Caudovirales phage</name>
    <dbReference type="NCBI Taxonomy" id="2100421"/>
    <lineage>
        <taxon>Viruses</taxon>
        <taxon>Duplodnaviria</taxon>
        <taxon>Heunggongvirae</taxon>
        <taxon>Uroviricota</taxon>
        <taxon>Caudoviricetes</taxon>
        <taxon>Peduoviridae</taxon>
        <taxon>Maltschvirus</taxon>
        <taxon>Maltschvirus maltsch</taxon>
    </lineage>
</organism>
<protein>
    <submittedName>
        <fullName evidence="1">Uncharacterized protein</fullName>
    </submittedName>
</protein>
<dbReference type="EMBL" id="LR796794">
    <property type="protein sequence ID" value="CAB4166363.1"/>
    <property type="molecule type" value="Genomic_DNA"/>
</dbReference>
<gene>
    <name evidence="1" type="ORF">UFOVP836_29</name>
</gene>
<accession>A0A6J5P4I6</accession>